<accession>W1PLE1</accession>
<dbReference type="AlphaFoldDB" id="W1PLE1"/>
<dbReference type="Proteomes" id="UP000017836">
    <property type="component" value="Unassembled WGS sequence"/>
</dbReference>
<dbReference type="EMBL" id="KI393208">
    <property type="protein sequence ID" value="ERN08853.1"/>
    <property type="molecule type" value="Genomic_DNA"/>
</dbReference>
<proteinExistence type="predicted"/>
<feature type="region of interest" description="Disordered" evidence="1">
    <location>
        <begin position="132"/>
        <end position="187"/>
    </location>
</feature>
<evidence type="ECO:0000313" key="2">
    <source>
        <dbReference type="EMBL" id="ERN08853.1"/>
    </source>
</evidence>
<reference evidence="3" key="1">
    <citation type="journal article" date="2013" name="Science">
        <title>The Amborella genome and the evolution of flowering plants.</title>
        <authorList>
            <consortium name="Amborella Genome Project"/>
        </authorList>
    </citation>
    <scope>NUCLEOTIDE SEQUENCE [LARGE SCALE GENOMIC DNA]</scope>
</reference>
<name>W1PLE1_AMBTC</name>
<dbReference type="HOGENOM" id="CLU_1317008_0_0_1"/>
<sequence>MASLVQDVAHVLVELVFELTPVPPSPRRASLDLASCPGQKGPFTIGRGKGRAWGQEVTLDLSVVSLVQDVAPVIVEALRGLTSIPPSLRRACLDLASCLGESAPSQLAEASVATSGATDEGTIVVQGEEHGVDEPPEHYEAAVPDDAPGGVGDEGPSTTQGKESDVIETPEQPEAVAPDEVAEAPVPELLIVETQSGPEESSWASKSCL</sequence>
<keyword evidence="3" id="KW-1185">Reference proteome</keyword>
<gene>
    <name evidence="2" type="ORF">AMTR_s00015p00114340</name>
</gene>
<dbReference type="Gramene" id="ERN08853">
    <property type="protein sequence ID" value="ERN08853"/>
    <property type="gene ID" value="AMTR_s00015p00114340"/>
</dbReference>
<evidence type="ECO:0000313" key="3">
    <source>
        <dbReference type="Proteomes" id="UP000017836"/>
    </source>
</evidence>
<evidence type="ECO:0000256" key="1">
    <source>
        <dbReference type="SAM" id="MobiDB-lite"/>
    </source>
</evidence>
<feature type="compositionally biased region" description="Low complexity" evidence="1">
    <location>
        <begin position="170"/>
        <end position="187"/>
    </location>
</feature>
<protein>
    <submittedName>
        <fullName evidence="2">Uncharacterized protein</fullName>
    </submittedName>
</protein>
<organism evidence="2 3">
    <name type="scientific">Amborella trichopoda</name>
    <dbReference type="NCBI Taxonomy" id="13333"/>
    <lineage>
        <taxon>Eukaryota</taxon>
        <taxon>Viridiplantae</taxon>
        <taxon>Streptophyta</taxon>
        <taxon>Embryophyta</taxon>
        <taxon>Tracheophyta</taxon>
        <taxon>Spermatophyta</taxon>
        <taxon>Magnoliopsida</taxon>
        <taxon>Amborellales</taxon>
        <taxon>Amborellaceae</taxon>
        <taxon>Amborella</taxon>
    </lineage>
</organism>